<dbReference type="AlphaFoldDB" id="A0A345IJ11"/>
<evidence type="ECO:0000256" key="5">
    <source>
        <dbReference type="SAM" id="Phobius"/>
    </source>
</evidence>
<proteinExistence type="predicted"/>
<keyword evidence="5" id="KW-0472">Membrane</keyword>
<keyword evidence="4" id="KW-0998">Cell outer membrane</keyword>
<dbReference type="SUPFAM" id="SSF54523">
    <property type="entry name" value="Pili subunits"/>
    <property type="match status" value="1"/>
</dbReference>
<sequence length="160" mass="16980">MEAAVKSGPTSSPHPHHAGFTLLELLVVLAVLGVLLGVAYDTGLRWLQKTQVQHGVTQVEQDIALARSQAKRKNEAVAFEVTSLTGYSVGGVEHELPAGTAFTSAALNRKLTFQAPFGVLGGPASGDCTLPCEFPVQHRANTEFSRTVRIVSLLGHGVIR</sequence>
<dbReference type="InterPro" id="IPR045584">
    <property type="entry name" value="Pilin-like"/>
</dbReference>
<comment type="subcellular location">
    <subcellularLocation>
        <location evidence="1">Cell outer membrane</location>
        <topology evidence="1">Single-pass membrane protein</topology>
    </subcellularLocation>
    <subcellularLocation>
        <location evidence="2">Periplasm</location>
    </subcellularLocation>
</comment>
<keyword evidence="5" id="KW-1133">Transmembrane helix</keyword>
<dbReference type="GO" id="GO:0042597">
    <property type="term" value="C:periplasmic space"/>
    <property type="evidence" value="ECO:0007669"/>
    <property type="project" value="UniProtKB-SubCell"/>
</dbReference>
<dbReference type="PROSITE" id="PS00409">
    <property type="entry name" value="PROKAR_NTER_METHYL"/>
    <property type="match status" value="1"/>
</dbReference>
<evidence type="ECO:0000313" key="7">
    <source>
        <dbReference type="Proteomes" id="UP000253744"/>
    </source>
</evidence>
<dbReference type="Proteomes" id="UP000253744">
    <property type="component" value="Chromosome"/>
</dbReference>
<dbReference type="Gene3D" id="3.30.700.10">
    <property type="entry name" value="Glycoprotein, Type 4 Pilin"/>
    <property type="match status" value="1"/>
</dbReference>
<keyword evidence="5" id="KW-0812">Transmembrane</keyword>
<gene>
    <name evidence="6" type="ORF">DVJ83_11715</name>
</gene>
<evidence type="ECO:0000256" key="3">
    <source>
        <dbReference type="ARBA" id="ARBA00022764"/>
    </source>
</evidence>
<keyword evidence="3" id="KW-0574">Periplasm</keyword>
<evidence type="ECO:0000256" key="1">
    <source>
        <dbReference type="ARBA" id="ARBA00004203"/>
    </source>
</evidence>
<evidence type="ECO:0000313" key="6">
    <source>
        <dbReference type="EMBL" id="AXG99683.1"/>
    </source>
</evidence>
<protein>
    <submittedName>
        <fullName evidence="6">Prepilin-type N-terminal cleavage/methylation domain-containing protein</fullName>
    </submittedName>
</protein>
<dbReference type="KEGG" id="dwu:DVJ83_11715"/>
<feature type="transmembrane region" description="Helical" evidence="5">
    <location>
        <begin position="20"/>
        <end position="40"/>
    </location>
</feature>
<evidence type="ECO:0000256" key="4">
    <source>
        <dbReference type="ARBA" id="ARBA00023237"/>
    </source>
</evidence>
<dbReference type="EMBL" id="CP031158">
    <property type="protein sequence ID" value="AXG99683.1"/>
    <property type="molecule type" value="Genomic_DNA"/>
</dbReference>
<dbReference type="NCBIfam" id="TIGR02532">
    <property type="entry name" value="IV_pilin_GFxxxE"/>
    <property type="match status" value="1"/>
</dbReference>
<dbReference type="GO" id="GO:0009279">
    <property type="term" value="C:cell outer membrane"/>
    <property type="evidence" value="ECO:0007669"/>
    <property type="project" value="UniProtKB-SubCell"/>
</dbReference>
<name>A0A345IJ11_9DEIO</name>
<reference evidence="6 7" key="1">
    <citation type="submission" date="2018-07" db="EMBL/GenBank/DDBJ databases">
        <title>Complete Genome and Methylome Analysis of Deinococcus wulumuqiensis NEB 479.</title>
        <authorList>
            <person name="Fomenkov A."/>
            <person name="Luyten Y."/>
            <person name="Vincze T."/>
            <person name="Anton B.P."/>
            <person name="Clark T."/>
            <person name="Roberts R.J."/>
            <person name="Morgan R.D."/>
        </authorList>
    </citation>
    <scope>NUCLEOTIDE SEQUENCE [LARGE SCALE GENOMIC DNA]</scope>
    <source>
        <strain evidence="6 7">NEB 479</strain>
    </source>
</reference>
<dbReference type="InterPro" id="IPR012902">
    <property type="entry name" value="N_methyl_site"/>
</dbReference>
<dbReference type="Pfam" id="PF07963">
    <property type="entry name" value="N_methyl"/>
    <property type="match status" value="1"/>
</dbReference>
<organism evidence="6 7">
    <name type="scientific">Deinococcus wulumuqiensis</name>
    <dbReference type="NCBI Taxonomy" id="980427"/>
    <lineage>
        <taxon>Bacteria</taxon>
        <taxon>Thermotogati</taxon>
        <taxon>Deinococcota</taxon>
        <taxon>Deinococci</taxon>
        <taxon>Deinococcales</taxon>
        <taxon>Deinococcaceae</taxon>
        <taxon>Deinococcus</taxon>
    </lineage>
</organism>
<evidence type="ECO:0000256" key="2">
    <source>
        <dbReference type="ARBA" id="ARBA00004418"/>
    </source>
</evidence>
<accession>A0A345IJ11</accession>